<reference evidence="2" key="2">
    <citation type="submission" date="2013-04" db="EMBL/GenBank/DDBJ databases">
        <title>Genome sequence of Pseudoalteromonas undina.</title>
        <authorList>
            <person name="Xie B.-B."/>
            <person name="Rong J.-C."/>
            <person name="Qin Q.-L."/>
            <person name="Shu Y.-L."/>
            <person name="Zhang Y.-Z."/>
        </authorList>
    </citation>
    <scope>NUCLEOTIDE SEQUENCE</scope>
    <source>
        <strain evidence="2">NCIMB 2128</strain>
    </source>
</reference>
<accession>A0ABN0NME0</accession>
<reference evidence="2" key="1">
    <citation type="journal article" date="2012" name="J. Bacteriol.">
        <title>Genome sequences of type strains of seven species of the marine bacterium Pseudoalteromonas.</title>
        <authorList>
            <person name="Xie B.B."/>
            <person name="Shu Y.L."/>
            <person name="Qin Q.L."/>
            <person name="Rong J.C."/>
            <person name="Zhang X.Y."/>
            <person name="Chen X.L."/>
            <person name="Shi M."/>
            <person name="He H.L."/>
            <person name="Zhou B.C."/>
            <person name="Zhang Y.Z."/>
        </authorList>
    </citation>
    <scope>NUCLEOTIDE SEQUENCE [LARGE SCALE GENOMIC DNA]</scope>
    <source>
        <strain evidence="2">NCIMB 2128</strain>
    </source>
</reference>
<evidence type="ECO:0000256" key="1">
    <source>
        <dbReference type="SAM" id="Phobius"/>
    </source>
</evidence>
<dbReference type="Proteomes" id="UP000016534">
    <property type="component" value="Unassembled WGS sequence"/>
</dbReference>
<dbReference type="EMBL" id="AHCF02000002">
    <property type="protein sequence ID" value="ERG62627.1"/>
    <property type="molecule type" value="Genomic_DNA"/>
</dbReference>
<keyword evidence="1" id="KW-0472">Membrane</keyword>
<feature type="transmembrane region" description="Helical" evidence="1">
    <location>
        <begin position="70"/>
        <end position="92"/>
    </location>
</feature>
<evidence type="ECO:0000313" key="2">
    <source>
        <dbReference type="EMBL" id="ERG62627.1"/>
    </source>
</evidence>
<keyword evidence="1" id="KW-1133">Transmembrane helix</keyword>
<sequence>MKEMCPNCKSNFAAKDIKNINKNSIFIEKQCPSCQTWFCLNKTLTIIKIIGIFLLLITSLLNIFNIKSQYSLMFSSIGLVGILVAIIITFFGKHETVK</sequence>
<keyword evidence="1" id="KW-0812">Transmembrane</keyword>
<name>A0ABN0NME0_9GAMM</name>
<feature type="transmembrane region" description="Helical" evidence="1">
    <location>
        <begin position="45"/>
        <end position="64"/>
    </location>
</feature>
<protein>
    <submittedName>
        <fullName evidence="2">Uncharacterized protein</fullName>
    </submittedName>
</protein>
<evidence type="ECO:0000313" key="3">
    <source>
        <dbReference type="Proteomes" id="UP000016534"/>
    </source>
</evidence>
<organism evidence="2 3">
    <name type="scientific">Pseudoalteromonas undina</name>
    <dbReference type="NCBI Taxonomy" id="43660"/>
    <lineage>
        <taxon>Bacteria</taxon>
        <taxon>Pseudomonadati</taxon>
        <taxon>Pseudomonadota</taxon>
        <taxon>Gammaproteobacteria</taxon>
        <taxon>Alteromonadales</taxon>
        <taxon>Pseudoalteromonadaceae</taxon>
        <taxon>Pseudoalteromonas</taxon>
    </lineage>
</organism>
<proteinExistence type="predicted"/>
<keyword evidence="3" id="KW-1185">Reference proteome</keyword>
<comment type="caution">
    <text evidence="2">The sequence shown here is derived from an EMBL/GenBank/DDBJ whole genome shotgun (WGS) entry which is preliminary data.</text>
</comment>
<gene>
    <name evidence="2" type="ORF">PUND_00567</name>
</gene>